<evidence type="ECO:0000256" key="1">
    <source>
        <dbReference type="ARBA" id="ARBA00001947"/>
    </source>
</evidence>
<dbReference type="EMBL" id="LNYH01000093">
    <property type="protein sequence ID" value="KTD21476.1"/>
    <property type="molecule type" value="Genomic_DNA"/>
</dbReference>
<dbReference type="STRING" id="454.Lisr_1585"/>
<dbReference type="SUPFAM" id="SSF53187">
    <property type="entry name" value="Zn-dependent exopeptidases"/>
    <property type="match status" value="1"/>
</dbReference>
<dbReference type="Pfam" id="PF24827">
    <property type="entry name" value="AstE_AspA_cat"/>
    <property type="match status" value="1"/>
</dbReference>
<dbReference type="AlphaFoldDB" id="A0A0W0VMY4"/>
<dbReference type="Gene3D" id="3.40.630.10">
    <property type="entry name" value="Zn peptidases"/>
    <property type="match status" value="1"/>
</dbReference>
<comment type="cofactor">
    <cofactor evidence="1">
        <name>Zn(2+)</name>
        <dbReference type="ChEBI" id="CHEBI:29105"/>
    </cofactor>
</comment>
<reference evidence="6 7" key="1">
    <citation type="submission" date="2015-11" db="EMBL/GenBank/DDBJ databases">
        <title>Genomic analysis of 38 Legionella species identifies large and diverse effector repertoires.</title>
        <authorList>
            <person name="Burstein D."/>
            <person name="Amaro F."/>
            <person name="Zusman T."/>
            <person name="Lifshitz Z."/>
            <person name="Cohen O."/>
            <person name="Gilbert J.A."/>
            <person name="Pupko T."/>
            <person name="Shuman H.A."/>
            <person name="Segal G."/>
        </authorList>
    </citation>
    <scope>NUCLEOTIDE SEQUENCE [LARGE SCALE GENOMIC DNA]</scope>
    <source>
        <strain evidence="6 7">Bercovier 4</strain>
    </source>
</reference>
<dbReference type="GO" id="GO:0046872">
    <property type="term" value="F:metal ion binding"/>
    <property type="evidence" value="ECO:0007669"/>
    <property type="project" value="UniProtKB-KW"/>
</dbReference>
<feature type="domain" description="Succinylglutamate desuccinylase/Aspartoacylase catalytic" evidence="5">
    <location>
        <begin position="48"/>
        <end position="226"/>
    </location>
</feature>
<keyword evidence="2" id="KW-0479">Metal-binding</keyword>
<evidence type="ECO:0000313" key="7">
    <source>
        <dbReference type="Proteomes" id="UP000054761"/>
    </source>
</evidence>
<dbReference type="PATRIC" id="fig|454.4.peg.1727"/>
<evidence type="ECO:0000256" key="2">
    <source>
        <dbReference type="ARBA" id="ARBA00022723"/>
    </source>
</evidence>
<comment type="caution">
    <text evidence="6">The sequence shown here is derived from an EMBL/GenBank/DDBJ whole genome shotgun (WGS) entry which is preliminary data.</text>
</comment>
<keyword evidence="7" id="KW-1185">Reference proteome</keyword>
<dbReference type="RefSeq" id="WP_223168241.1">
    <property type="nucleotide sequence ID" value="NZ_CAAAJA010000002.1"/>
</dbReference>
<evidence type="ECO:0000313" key="6">
    <source>
        <dbReference type="EMBL" id="KTD21476.1"/>
    </source>
</evidence>
<dbReference type="Proteomes" id="UP000054761">
    <property type="component" value="Unassembled WGS sequence"/>
</dbReference>
<keyword evidence="3" id="KW-0378">Hydrolase</keyword>
<sequence length="335" mass="37097">MTKRASIVIAGEEVKAGSSRCVKLSLSMLHTSTPIEVPIYVFHGKKEGPVLFVSAAIHGDEINGVEIIRRLHHSPQIKRLHGTLMTIPIVNVYGFLLQSRYLPDRRDLNRQFPGTEEGSLASRLAYLLMKEVVRHSTHGIDLHTGAIHRSNYPQTRYNASCQKSFLLAESFGAPVMLPSNLRDGSLRHATDNLDIPVIVYEAGEALRFDEFAIRLGVRGILKVMASLHMISPHKSSSRSLDSRVAVAKTSYWVRAPMSGMVTHPRPLGERVQKEDRLALIVDPLGEDEIAVLSPAEGVIIGKSNIPLTNTGDALFHLALFEKFDEPNLPTEFSED</sequence>
<dbReference type="GO" id="GO:0016788">
    <property type="term" value="F:hydrolase activity, acting on ester bonds"/>
    <property type="evidence" value="ECO:0007669"/>
    <property type="project" value="InterPro"/>
</dbReference>
<proteinExistence type="predicted"/>
<evidence type="ECO:0000256" key="4">
    <source>
        <dbReference type="ARBA" id="ARBA00022833"/>
    </source>
</evidence>
<dbReference type="PANTHER" id="PTHR37326">
    <property type="entry name" value="BLL3975 PROTEIN"/>
    <property type="match status" value="1"/>
</dbReference>
<organism evidence="6 7">
    <name type="scientific">Legionella israelensis</name>
    <dbReference type="NCBI Taxonomy" id="454"/>
    <lineage>
        <taxon>Bacteria</taxon>
        <taxon>Pseudomonadati</taxon>
        <taxon>Pseudomonadota</taxon>
        <taxon>Gammaproteobacteria</taxon>
        <taxon>Legionellales</taxon>
        <taxon>Legionellaceae</taxon>
        <taxon>Legionella</taxon>
    </lineage>
</organism>
<keyword evidence="4" id="KW-0862">Zinc</keyword>
<dbReference type="PANTHER" id="PTHR37326:SF2">
    <property type="entry name" value="SUCCINYLGLUTAMATE DESUCCINYLASE_ASPARTOACYLASE FAMILY PROTEIN"/>
    <property type="match status" value="1"/>
</dbReference>
<evidence type="ECO:0000256" key="3">
    <source>
        <dbReference type="ARBA" id="ARBA00022801"/>
    </source>
</evidence>
<name>A0A0W0VMY4_9GAMM</name>
<protein>
    <submittedName>
        <fullName evidence="6">Succinylglutamate desuccinylase / aspartoacylase family protein</fullName>
    </submittedName>
</protein>
<dbReference type="CDD" id="cd06251">
    <property type="entry name" value="M14_ASTE_ASPA-like"/>
    <property type="match status" value="1"/>
</dbReference>
<dbReference type="InterPro" id="IPR055438">
    <property type="entry name" value="AstE_AspA_cat"/>
</dbReference>
<dbReference type="GO" id="GO:0016811">
    <property type="term" value="F:hydrolase activity, acting on carbon-nitrogen (but not peptide) bonds, in linear amides"/>
    <property type="evidence" value="ECO:0007669"/>
    <property type="project" value="InterPro"/>
</dbReference>
<dbReference type="InterPro" id="IPR053138">
    <property type="entry name" value="N-alpha-Ac-DABA_deacetylase"/>
</dbReference>
<dbReference type="InterPro" id="IPR043795">
    <property type="entry name" value="N-alpha-Ac-DABA-like"/>
</dbReference>
<dbReference type="PIRSF" id="PIRSF039012">
    <property type="entry name" value="ASP"/>
    <property type="match status" value="1"/>
</dbReference>
<accession>A0A0W0VMY4</accession>
<evidence type="ECO:0000259" key="5">
    <source>
        <dbReference type="Pfam" id="PF24827"/>
    </source>
</evidence>
<gene>
    <name evidence="6" type="ORF">Lisr_1585</name>
</gene>